<dbReference type="InterPro" id="IPR008964">
    <property type="entry name" value="Invasin/intimin_cell_adhesion"/>
</dbReference>
<feature type="domain" description="SLH" evidence="2">
    <location>
        <begin position="1956"/>
        <end position="2015"/>
    </location>
</feature>
<dbReference type="Pfam" id="PF00139">
    <property type="entry name" value="Lectin_legB"/>
    <property type="match status" value="2"/>
</dbReference>
<accession>A0A7W3XQQ2</accession>
<sequence length="2061" mass="220755">MDKHVIRKQRNWRRWLHAALAFVIVCSGLSLYPASRADAENAPVGVDLNKSYISLKNAGFGTSNPLVGSATITATDSSTVLSGLIQLGNASSSALQYNYGVKSGGTKYSAAELTMGKDTTPNRVGFQKDGSRDIIRLATTKDNAFGSLFNKERVALSDNRSFSTYFSFKMESGSQADGIVFAVQTVSNEAGASGGGLGYSGVTKSFGVEYDTYYNIGKDGTEDRSDPPPVEGVTSTRTSHVALVRDGDVHHASANNGGIREGKNIATLDLGKMSLAQTNSEATSDPYTSFHTWIDYDGVTQKFQVYLIRENDDKTYWAPVVSEDGKLVKEGSPNKIQSVKLSSFPVLRGTDLVADRADAEGSFTIKPIISDTTDLSSLLLQDDAFIGFTAATGGSTQNHDIYSWYFNNYSGLIVPETATPQEVEQAPTQINILHQTPLVKDGAAVDFKKYDGNKDMPYGTEVVPVNEGETSNAQGIIAAGSQANVEAEVRTIDGQLIAGYPVTFSLYYISEYTLQNIGSGRTAWAATQKDDEKLYLTADGYTVTTRHYTRNGQDVTVREITVPTDENGVAKINVWNLGNYPHLTNVKARIGGELQGKAYGGGNFDSAPVLFAEGVAPHVVKAEVGPDRRTVIVDLDVPVDFDPTETGGFSINIGTANDPILVPLKIVDFVKDKYGENDPFRLKLEIDSNSPDFPTNLLNNYVIPAGSKPPLWYNQNSGSVQGSGSGGLPLESFPTAGGGDIPVINRFEPESMSVKNDQSRNAIEITFPDSVNVPSEALQAFEVTINDGINPAFSLLLNSSNASMVYDPASPNKLSLSIADGLPAAWGGQIPLNAEVSLTYNPENLNAADRITDASSSELDTLINDPVHNQMRPVQATVINDETRDKVRVVFGQALEPTSVVNSVYSFSFNIDGIPDPVLVDSVVFDSGDASGKTLIFTLGDGIPSGGIPVLLDELNGTNITLNYSTNQLNPIDGGLIDIRESGPNARSLGWLSSFPVDNQLMFEPIAAAVGNDRNTIKVKFPSVVEQTGSPEIWVTIDNGDGNPVRIAGVVTDGNGTDTLTLQLENGTEVPPSAKVQLGYAPNGGSIVDAGDPQRALRPLGPQTGNPQDFPVNNVYVTIDKPLDGWRGSKPVTQITGTSEPGSVVSLVVKNNNQETIEGSLSTNPDGSWSWIPLTPISVDGTYQVTATAAGTLSTTAVSAIEFTMDSTVPLGGGVELTATPVRNVGDGESTTKLIASVTDSNSNPVAGAKVVFDVPAAGGIFVDINGQPLAAPEAVTGPDGKAVVYYQSPDLTGMTGAQEIGIKASVFDLVHEVSGEASFTIFFDPPKLKGKITETVDSAGVQPVAGKVITIKGEDGTVVGTVTTDKNGEYEFLIPSKQQYTIEYSKEISDGKSITYKQKASIDRPIKGDGTDEFTANKAVAGVIGSKDSNGLLHLIDFSAIQNTPANPNFVVFLKKGEQYVNSTNPSGALLNTAAETNGFEVDQNGLFIADGLPQGNASDNSYKLEIRYYYNVLDSNGQVVDRRYIVINVKRNGDLPSVTVQAAGELNINEELIDPYGDIRNSVTGQLINDRNVTVKLWYADTARNRNNGITPGPVTLPKLPGFPPANNDSPTQIVSGGAYAWMVYADSDYYITAEAAGYQTYDSRNDKSAHPESSVYTENGLTAIKVENSIVRFDIFMVPVSSSSGDSSSGSGGSTSSGSATPPAKQPDKATPEPQPDKAPEIAVNLQSDRTIHPESGKGTVDVLYKNISDVELKQGQIRVILPDGVKVLDAAGGEILAGVIVWNIKDLKANTSGSFKIVLQWPLLADGQQELNVTLKGEFADKQGIVSNAQGSASSIKLLVYSDRAGNLKHQRYILGYPDGTFKSERYLNRAELAAIIARLIGEYGVESKSYSDVSTSSWAYDYINTVTKHDIFEGGTDGKFRPNDPVSRGELAAVMARYLKLETGKPLELHYTDVTSDYWATSAIESLYRNGMIAGYPDGSFKPSSSIIRSEAVTLINRMLYRGPLTEVEQTWPDIAPSFWAFQQIEEASVSHESRRAEINGKTVEIFVQRIEDEVK</sequence>
<dbReference type="GO" id="GO:0030246">
    <property type="term" value="F:carbohydrate binding"/>
    <property type="evidence" value="ECO:0007669"/>
    <property type="project" value="InterPro"/>
</dbReference>
<dbReference type="SUPFAM" id="SSF49373">
    <property type="entry name" value="Invasin/intimin cell-adhesion fragments"/>
    <property type="match status" value="1"/>
</dbReference>
<dbReference type="InterPro" id="IPR013783">
    <property type="entry name" value="Ig-like_fold"/>
</dbReference>
<dbReference type="PANTHER" id="PTHR43308">
    <property type="entry name" value="OUTER MEMBRANE PROTEIN ALPHA-RELATED"/>
    <property type="match status" value="1"/>
</dbReference>
<dbReference type="Gene3D" id="2.60.120.200">
    <property type="match status" value="2"/>
</dbReference>
<dbReference type="SUPFAM" id="SSF49899">
    <property type="entry name" value="Concanavalin A-like lectins/glucanases"/>
    <property type="match status" value="2"/>
</dbReference>
<dbReference type="InterPro" id="IPR001119">
    <property type="entry name" value="SLH_dom"/>
</dbReference>
<reference evidence="3 4" key="1">
    <citation type="submission" date="2020-08" db="EMBL/GenBank/DDBJ databases">
        <title>Genomic Encyclopedia of Type Strains, Phase III (KMG-III): the genomes of soil and plant-associated and newly described type strains.</title>
        <authorList>
            <person name="Whitman W."/>
        </authorList>
    </citation>
    <scope>NUCLEOTIDE SEQUENCE [LARGE SCALE GENOMIC DNA]</scope>
    <source>
        <strain evidence="3 4">CECT 8693</strain>
    </source>
</reference>
<organism evidence="3 4">
    <name type="scientific">Fontibacillus solani</name>
    <dbReference type="NCBI Taxonomy" id="1572857"/>
    <lineage>
        <taxon>Bacteria</taxon>
        <taxon>Bacillati</taxon>
        <taxon>Bacillota</taxon>
        <taxon>Bacilli</taxon>
        <taxon>Bacillales</taxon>
        <taxon>Paenibacillaceae</taxon>
        <taxon>Fontibacillus</taxon>
    </lineage>
</organism>
<proteinExistence type="predicted"/>
<name>A0A7W3XQQ2_9BACL</name>
<dbReference type="PROSITE" id="PS51272">
    <property type="entry name" value="SLH"/>
    <property type="match status" value="2"/>
</dbReference>
<dbReference type="CDD" id="cd01951">
    <property type="entry name" value="lectin_L-type"/>
    <property type="match status" value="1"/>
</dbReference>
<feature type="compositionally biased region" description="Basic and acidic residues" evidence="1">
    <location>
        <begin position="1709"/>
        <end position="1722"/>
    </location>
</feature>
<evidence type="ECO:0000256" key="1">
    <source>
        <dbReference type="SAM" id="MobiDB-lite"/>
    </source>
</evidence>
<evidence type="ECO:0000259" key="2">
    <source>
        <dbReference type="PROSITE" id="PS51272"/>
    </source>
</evidence>
<dbReference type="InterPro" id="IPR051465">
    <property type="entry name" value="Cell_Envelope_Struct_Comp"/>
</dbReference>
<dbReference type="InterPro" id="IPR001220">
    <property type="entry name" value="Legume_lectin_dom"/>
</dbReference>
<dbReference type="EMBL" id="JACJIP010000005">
    <property type="protein sequence ID" value="MBA9084621.1"/>
    <property type="molecule type" value="Genomic_DNA"/>
</dbReference>
<dbReference type="Pfam" id="PF00395">
    <property type="entry name" value="SLH"/>
    <property type="match status" value="2"/>
</dbReference>
<dbReference type="InterPro" id="IPR056573">
    <property type="entry name" value="Lectin_L-type_dom"/>
</dbReference>
<feature type="domain" description="SLH" evidence="2">
    <location>
        <begin position="1891"/>
        <end position="1954"/>
    </location>
</feature>
<gene>
    <name evidence="3" type="ORF">FHR92_001082</name>
</gene>
<protein>
    <recommendedName>
        <fullName evidence="2">SLH domain-containing protein</fullName>
    </recommendedName>
</protein>
<evidence type="ECO:0000313" key="3">
    <source>
        <dbReference type="EMBL" id="MBA9084621.1"/>
    </source>
</evidence>
<dbReference type="PANTHER" id="PTHR43308:SF5">
    <property type="entry name" value="S-LAYER PROTEIN _ PEPTIDOGLYCAN ENDO-BETA-N-ACETYLGLUCOSAMINIDASE"/>
    <property type="match status" value="1"/>
</dbReference>
<dbReference type="InterPro" id="IPR013320">
    <property type="entry name" value="ConA-like_dom_sf"/>
</dbReference>
<evidence type="ECO:0000313" key="4">
    <source>
        <dbReference type="Proteomes" id="UP000567067"/>
    </source>
</evidence>
<comment type="caution">
    <text evidence="3">The sequence shown here is derived from an EMBL/GenBank/DDBJ whole genome shotgun (WGS) entry which is preliminary data.</text>
</comment>
<keyword evidence="4" id="KW-1185">Reference proteome</keyword>
<dbReference type="RefSeq" id="WP_182534637.1">
    <property type="nucleotide sequence ID" value="NZ_JACJIP010000005.1"/>
</dbReference>
<feature type="region of interest" description="Disordered" evidence="1">
    <location>
        <begin position="1685"/>
        <end position="1722"/>
    </location>
</feature>
<dbReference type="Gene3D" id="2.60.40.10">
    <property type="entry name" value="Immunoglobulins"/>
    <property type="match status" value="3"/>
</dbReference>
<dbReference type="Proteomes" id="UP000567067">
    <property type="component" value="Unassembled WGS sequence"/>
</dbReference>